<feature type="domain" description="DUF4032" evidence="1">
    <location>
        <begin position="231"/>
        <end position="393"/>
    </location>
</feature>
<dbReference type="Proteomes" id="UP000076998">
    <property type="component" value="Unassembled WGS sequence"/>
</dbReference>
<dbReference type="RefSeq" id="WP_064003141.1">
    <property type="nucleotide sequence ID" value="NZ_LSTV01000003.1"/>
</dbReference>
<dbReference type="GO" id="GO:0016301">
    <property type="term" value="F:kinase activity"/>
    <property type="evidence" value="ECO:0007669"/>
    <property type="project" value="UniProtKB-KW"/>
</dbReference>
<evidence type="ECO:0000313" key="3">
    <source>
        <dbReference type="Proteomes" id="UP000076998"/>
    </source>
</evidence>
<dbReference type="Pfam" id="PF13224">
    <property type="entry name" value="DUF4032"/>
    <property type="match status" value="1"/>
</dbReference>
<sequence length="436" mass="48322">MVHSLSITASSVDAGLLALPWSTPLGEWPSDAIVSLPKGLSRHLVRFASLSGRVIAVKETTAEMARREYEMLGSLGRLDVPCVSRVAVIDGRRTPKGEPLPAALVTAHLRFSLPYRALFTQVLRPDTATRLVDALAALLVRLHNVGFFWGDVSLSNTLFRRDAGAFAAYLVDAETGELHEGGLTRGQREHDLDVARTNIAGEIMDLEAGGRLEGGVDAVAIADGIMSSYRSLWSALTETESFAANETWRITERVQRLNGLGFDIGEMSIDETADGTKVLIQPKVVDAGHHQRRLLRLTGLDVEENQARRLLNDMDEFAARVSRLGSDEEMVAHEWLTRVFEPVVKAIPWELRSKLEPAEVFHQVLEHRWYMSQARGKSIPIAEVLSSYIDDVLRHRRDEATVMGPPTETMAVPVVTADLPLPDEDDEEQVNWRDLV</sequence>
<dbReference type="InterPro" id="IPR025111">
    <property type="entry name" value="DUF4032"/>
</dbReference>
<keyword evidence="2" id="KW-0418">Kinase</keyword>
<dbReference type="OrthoDB" id="1550523at2"/>
<protein>
    <submittedName>
        <fullName evidence="2">Lipopolysaccharide kinase</fullName>
    </submittedName>
</protein>
<keyword evidence="2" id="KW-0808">Transferase</keyword>
<evidence type="ECO:0000313" key="2">
    <source>
        <dbReference type="EMBL" id="OAH49898.1"/>
    </source>
</evidence>
<name>A0A177K914_9MICO</name>
<reference evidence="2 3" key="1">
    <citation type="submission" date="2016-02" db="EMBL/GenBank/DDBJ databases">
        <authorList>
            <person name="Wen L."/>
            <person name="He K."/>
            <person name="Yang H."/>
        </authorList>
    </citation>
    <scope>NUCLEOTIDE SEQUENCE [LARGE SCALE GENOMIC DNA]</scope>
    <source>
        <strain evidence="2 3">CD11_3</strain>
    </source>
</reference>
<evidence type="ECO:0000259" key="1">
    <source>
        <dbReference type="Pfam" id="PF13224"/>
    </source>
</evidence>
<dbReference type="AlphaFoldDB" id="A0A177K914"/>
<dbReference type="InterPro" id="IPR011009">
    <property type="entry name" value="Kinase-like_dom_sf"/>
</dbReference>
<accession>A0A177K914</accession>
<gene>
    <name evidence="2" type="ORF">AYL44_10005</name>
</gene>
<organism evidence="2 3">
    <name type="scientific">Microbacterium oleivorans</name>
    <dbReference type="NCBI Taxonomy" id="273677"/>
    <lineage>
        <taxon>Bacteria</taxon>
        <taxon>Bacillati</taxon>
        <taxon>Actinomycetota</taxon>
        <taxon>Actinomycetes</taxon>
        <taxon>Micrococcales</taxon>
        <taxon>Microbacteriaceae</taxon>
        <taxon>Microbacterium</taxon>
    </lineage>
</organism>
<proteinExistence type="predicted"/>
<dbReference type="EMBL" id="LSTV01000003">
    <property type="protein sequence ID" value="OAH49898.1"/>
    <property type="molecule type" value="Genomic_DNA"/>
</dbReference>
<dbReference type="SUPFAM" id="SSF56112">
    <property type="entry name" value="Protein kinase-like (PK-like)"/>
    <property type="match status" value="1"/>
</dbReference>
<comment type="caution">
    <text evidence="2">The sequence shown here is derived from an EMBL/GenBank/DDBJ whole genome shotgun (WGS) entry which is preliminary data.</text>
</comment>